<feature type="coiled-coil region" evidence="1">
    <location>
        <begin position="140"/>
        <end position="167"/>
    </location>
</feature>
<keyword evidence="4" id="KW-1185">Reference proteome</keyword>
<evidence type="ECO:0000313" key="3">
    <source>
        <dbReference type="EMBL" id="CAI5447404.1"/>
    </source>
</evidence>
<evidence type="ECO:0000313" key="4">
    <source>
        <dbReference type="Proteomes" id="UP001152747"/>
    </source>
</evidence>
<evidence type="ECO:0000256" key="2">
    <source>
        <dbReference type="SAM" id="MobiDB-lite"/>
    </source>
</evidence>
<proteinExistence type="predicted"/>
<dbReference type="EMBL" id="CANHGI010000004">
    <property type="protein sequence ID" value="CAI5447404.1"/>
    <property type="molecule type" value="Genomic_DNA"/>
</dbReference>
<feature type="region of interest" description="Disordered" evidence="2">
    <location>
        <begin position="1"/>
        <end position="40"/>
    </location>
</feature>
<dbReference type="Proteomes" id="UP001152747">
    <property type="component" value="Unassembled WGS sequence"/>
</dbReference>
<sequence>MPSWGDKVKEVEEDIRRERRRHEERLDDSRRDHNSDARRLRDRIERLDKELAAEERLEYSRDTNGKEIKVRLEQSENEERKRKEYAEEVNDVRKSLNAQKEKQVESQIKEKTQFMQNQLENTLAAQKSLTTFDITSRQQIASDKQRLDALGNNLAEETRNLADLSIKNRDEQFEKILQLERENYEAVEKKKELDAMFLNRAKMLEQEKIVGRTELYKASQFDEDRNAQRNDLLTVRRKFSAMKGKVDEFCLKFDMPIEMKDENGFRRAVHLATLYVKNLEKQIQGIDENLQKLQEEKAMKSTTIINLILSVINDIFETEKKTITIGTSTNIMGYLNKLNEETRRLGEIIELIPEIPESSDFANALESSNHMIGRFDPKNAIESSSQHIRQIQ</sequence>
<evidence type="ECO:0000256" key="1">
    <source>
        <dbReference type="SAM" id="Coils"/>
    </source>
</evidence>
<name>A0A9P1IL35_9PELO</name>
<accession>A0A9P1IL35</accession>
<reference evidence="3" key="1">
    <citation type="submission" date="2022-11" db="EMBL/GenBank/DDBJ databases">
        <authorList>
            <person name="Kikuchi T."/>
        </authorList>
    </citation>
    <scope>NUCLEOTIDE SEQUENCE</scope>
    <source>
        <strain evidence="3">PS1010</strain>
    </source>
</reference>
<dbReference type="AlphaFoldDB" id="A0A9P1IL35"/>
<protein>
    <submittedName>
        <fullName evidence="3">Uncharacterized protein</fullName>
    </submittedName>
</protein>
<keyword evidence="1" id="KW-0175">Coiled coil</keyword>
<organism evidence="3 4">
    <name type="scientific">Caenorhabditis angaria</name>
    <dbReference type="NCBI Taxonomy" id="860376"/>
    <lineage>
        <taxon>Eukaryota</taxon>
        <taxon>Metazoa</taxon>
        <taxon>Ecdysozoa</taxon>
        <taxon>Nematoda</taxon>
        <taxon>Chromadorea</taxon>
        <taxon>Rhabditida</taxon>
        <taxon>Rhabditina</taxon>
        <taxon>Rhabditomorpha</taxon>
        <taxon>Rhabditoidea</taxon>
        <taxon>Rhabditidae</taxon>
        <taxon>Peloderinae</taxon>
        <taxon>Caenorhabditis</taxon>
    </lineage>
</organism>
<comment type="caution">
    <text evidence="3">The sequence shown here is derived from an EMBL/GenBank/DDBJ whole genome shotgun (WGS) entry which is preliminary data.</text>
</comment>
<gene>
    <name evidence="3" type="ORF">CAMP_LOCUS10041</name>
</gene>